<evidence type="ECO:0000313" key="3">
    <source>
        <dbReference type="Proteomes" id="UP000229362"/>
    </source>
</evidence>
<feature type="transmembrane region" description="Helical" evidence="1">
    <location>
        <begin position="7"/>
        <end position="24"/>
    </location>
</feature>
<dbReference type="EMBL" id="PFBZ01000052">
    <property type="protein sequence ID" value="PIT86798.1"/>
    <property type="molecule type" value="Genomic_DNA"/>
</dbReference>
<keyword evidence="1" id="KW-1133">Transmembrane helix</keyword>
<dbReference type="Proteomes" id="UP000229362">
    <property type="component" value="Unassembled WGS sequence"/>
</dbReference>
<comment type="caution">
    <text evidence="2">The sequence shown here is derived from an EMBL/GenBank/DDBJ whole genome shotgun (WGS) entry which is preliminary data.</text>
</comment>
<evidence type="ECO:0008006" key="4">
    <source>
        <dbReference type="Google" id="ProtNLM"/>
    </source>
</evidence>
<name>A0A2M6W1Y9_9BACT</name>
<evidence type="ECO:0000256" key="1">
    <source>
        <dbReference type="SAM" id="Phobius"/>
    </source>
</evidence>
<reference evidence="3" key="1">
    <citation type="submission" date="2017-09" db="EMBL/GenBank/DDBJ databases">
        <title>Depth-based differentiation of microbial function through sediment-hosted aquifers and enrichment of novel symbionts in the deep terrestrial subsurface.</title>
        <authorList>
            <person name="Probst A.J."/>
            <person name="Ladd B."/>
            <person name="Jarett J.K."/>
            <person name="Geller-Mcgrath D.E."/>
            <person name="Sieber C.M.K."/>
            <person name="Emerson J.B."/>
            <person name="Anantharaman K."/>
            <person name="Thomas B.C."/>
            <person name="Malmstrom R."/>
            <person name="Stieglmeier M."/>
            <person name="Klingl A."/>
            <person name="Woyke T."/>
            <person name="Ryan C.M."/>
            <person name="Banfield J.F."/>
        </authorList>
    </citation>
    <scope>NUCLEOTIDE SEQUENCE [LARGE SCALE GENOMIC DNA]</scope>
</reference>
<keyword evidence="1" id="KW-0812">Transmembrane</keyword>
<dbReference type="AlphaFoldDB" id="A0A2M6W1Y9"/>
<proteinExistence type="predicted"/>
<feature type="transmembrane region" description="Helical" evidence="1">
    <location>
        <begin position="30"/>
        <end position="51"/>
    </location>
</feature>
<sequence length="64" mass="7566">MHRSMQYIVGILAGGITAAGLFLLQQFPIWWVLLLVFFVLSGVLFVIFWYVKHIVEWHWNVLFT</sequence>
<keyword evidence="1" id="KW-0472">Membrane</keyword>
<accession>A0A2M6W1Y9</accession>
<protein>
    <recommendedName>
        <fullName evidence="4">DUF4175 domain-containing protein</fullName>
    </recommendedName>
</protein>
<feature type="non-terminal residue" evidence="2">
    <location>
        <position position="64"/>
    </location>
</feature>
<evidence type="ECO:0000313" key="2">
    <source>
        <dbReference type="EMBL" id="PIT86798.1"/>
    </source>
</evidence>
<organism evidence="2 3">
    <name type="scientific">Candidatus Magasanikbacteria bacterium CG10_big_fil_rev_8_21_14_0_10_43_6</name>
    <dbReference type="NCBI Taxonomy" id="1974650"/>
    <lineage>
        <taxon>Bacteria</taxon>
        <taxon>Candidatus Magasanikiibacteriota</taxon>
    </lineage>
</organism>
<gene>
    <name evidence="2" type="ORF">COU33_01170</name>
</gene>